<dbReference type="Proteomes" id="UP001595979">
    <property type="component" value="Unassembled WGS sequence"/>
</dbReference>
<dbReference type="InterPro" id="IPR004923">
    <property type="entry name" value="FTR1/Fip1/EfeU"/>
</dbReference>
<feature type="transmembrane region" description="Helical" evidence="6">
    <location>
        <begin position="549"/>
        <end position="571"/>
    </location>
</feature>
<evidence type="ECO:0000313" key="8">
    <source>
        <dbReference type="EMBL" id="MFC5848009.1"/>
    </source>
</evidence>
<keyword evidence="3 6" id="KW-0812">Transmembrane</keyword>
<evidence type="ECO:0000256" key="4">
    <source>
        <dbReference type="ARBA" id="ARBA00022989"/>
    </source>
</evidence>
<feature type="chain" id="PRO_5046557338" evidence="7">
    <location>
        <begin position="24"/>
        <end position="789"/>
    </location>
</feature>
<sequence length="789" mass="81867">MTGRSPALLAPALAALLAGTAPAQTAQPAASQTVAAPARDLATPDLATPAETMRARLADAALELDFDRASAAALVGQARAAFAGVQGAWVVADPAATREVDAALNAAAGAAQAGDTPALGRAGAAAWTALLRGAYTGLETALRAGDAGAARDWLAVREFRVASSLTRLNADATGAVEALAQGKVTPQDALNAVRSDVLDGYQARLQGALRDLQTSRARGFRTLAAEQAALAQGYFALLRPAYAAQRGDAAATALTGQFAALPGSLGAVTAALEGFRAAPLSMREVQARASQATRFLSLVPVEYARGVKAGGAGAVVTQPVEVNEARTFLNGAVAAYADLAPLLRDQTVARALGRDLAALNASLSPQALATAVPAPSDVSAQVGALGTRLTAAFPADWKTHDASADLDVVRTQLDAVVAAAQAGDWTAAETARLDAYALLESGTEARIAVFNPDLKARLENQVWNGQHPQGLAALLRARAPLAEFRETRAELQITLKEVAGILGTEVAPAAVATNAGIIVFREGLEAVLILAALMGSLRRGDAVRLRRPMWLGAAGAFAATAVTWVIMQGALSLLGRYGEKLEAVVSVVAIGVLLLIMNWFFHQVYWTDRMASFQKHKHELAHGPQSRTAARAQWWGLAVLGFTSIYREGFETVLFLQSLVLQAGAGAVLGGTAAGLVAVLGVGAAVFRYQARLPMKKLLIQTGGLICAVLAVMVGNTVHTLQLVGWLPVHPLPAELPAWLGLWFGLHGTWEGVVLQVASVVAVIGSFYAAEALKERELRAKRTGAALPS</sequence>
<feature type="transmembrane region" description="Helical" evidence="6">
    <location>
        <begin position="583"/>
        <end position="607"/>
    </location>
</feature>
<organism evidence="8 9">
    <name type="scientific">Deinococcus petrolearius</name>
    <dbReference type="NCBI Taxonomy" id="1751295"/>
    <lineage>
        <taxon>Bacteria</taxon>
        <taxon>Thermotogati</taxon>
        <taxon>Deinococcota</taxon>
        <taxon>Deinococci</taxon>
        <taxon>Deinococcales</taxon>
        <taxon>Deinococcaceae</taxon>
        <taxon>Deinococcus</taxon>
    </lineage>
</organism>
<comment type="caution">
    <text evidence="8">The sequence shown here is derived from an EMBL/GenBank/DDBJ whole genome shotgun (WGS) entry which is preliminary data.</text>
</comment>
<dbReference type="EMBL" id="JBHSOH010000006">
    <property type="protein sequence ID" value="MFC5848009.1"/>
    <property type="molecule type" value="Genomic_DNA"/>
</dbReference>
<dbReference type="RefSeq" id="WP_380047658.1">
    <property type="nucleotide sequence ID" value="NZ_JBHSOH010000006.1"/>
</dbReference>
<accession>A0ABW1DKZ2</accession>
<keyword evidence="7" id="KW-0732">Signal</keyword>
<evidence type="ECO:0000256" key="5">
    <source>
        <dbReference type="ARBA" id="ARBA00023136"/>
    </source>
</evidence>
<dbReference type="PANTHER" id="PTHR31632">
    <property type="entry name" value="IRON TRANSPORTER FTH1"/>
    <property type="match status" value="1"/>
</dbReference>
<protein>
    <submittedName>
        <fullName evidence="8">FTR1 family protein</fullName>
    </submittedName>
</protein>
<gene>
    <name evidence="8" type="ORF">ACFPQ6_06770</name>
</gene>
<feature type="transmembrane region" description="Helical" evidence="6">
    <location>
        <begin position="698"/>
        <end position="718"/>
    </location>
</feature>
<evidence type="ECO:0000256" key="2">
    <source>
        <dbReference type="ARBA" id="ARBA00008333"/>
    </source>
</evidence>
<reference evidence="9" key="1">
    <citation type="journal article" date="2019" name="Int. J. Syst. Evol. Microbiol.">
        <title>The Global Catalogue of Microorganisms (GCM) 10K type strain sequencing project: providing services to taxonomists for standard genome sequencing and annotation.</title>
        <authorList>
            <consortium name="The Broad Institute Genomics Platform"/>
            <consortium name="The Broad Institute Genome Sequencing Center for Infectious Disease"/>
            <person name="Wu L."/>
            <person name="Ma J."/>
        </authorList>
    </citation>
    <scope>NUCLEOTIDE SEQUENCE [LARGE SCALE GENOMIC DNA]</scope>
    <source>
        <strain evidence="9">CGMCC 1.15053</strain>
    </source>
</reference>
<evidence type="ECO:0000256" key="6">
    <source>
        <dbReference type="SAM" id="Phobius"/>
    </source>
</evidence>
<comment type="subcellular location">
    <subcellularLocation>
        <location evidence="1">Membrane</location>
        <topology evidence="1">Multi-pass membrane protein</topology>
    </subcellularLocation>
</comment>
<comment type="similarity">
    <text evidence="2">Belongs to the oxidase-dependent Fe transporter (OFeT) (TC 9.A.10.1) family.</text>
</comment>
<name>A0ABW1DKZ2_9DEIO</name>
<evidence type="ECO:0000256" key="7">
    <source>
        <dbReference type="SAM" id="SignalP"/>
    </source>
</evidence>
<feature type="transmembrane region" description="Helical" evidence="6">
    <location>
        <begin position="753"/>
        <end position="773"/>
    </location>
</feature>
<dbReference type="PANTHER" id="PTHR31632:SF2">
    <property type="entry name" value="PLASMA MEMBRANE IRON PERMEASE"/>
    <property type="match status" value="1"/>
</dbReference>
<keyword evidence="5 6" id="KW-0472">Membrane</keyword>
<feature type="transmembrane region" description="Helical" evidence="6">
    <location>
        <begin position="659"/>
        <end position="686"/>
    </location>
</feature>
<evidence type="ECO:0000256" key="3">
    <source>
        <dbReference type="ARBA" id="ARBA00022692"/>
    </source>
</evidence>
<keyword evidence="9" id="KW-1185">Reference proteome</keyword>
<dbReference type="Pfam" id="PF03239">
    <property type="entry name" value="FTR1"/>
    <property type="match status" value="2"/>
</dbReference>
<proteinExistence type="inferred from homology"/>
<feature type="signal peptide" evidence="7">
    <location>
        <begin position="1"/>
        <end position="23"/>
    </location>
</feature>
<keyword evidence="4 6" id="KW-1133">Transmembrane helix</keyword>
<evidence type="ECO:0000256" key="1">
    <source>
        <dbReference type="ARBA" id="ARBA00004141"/>
    </source>
</evidence>
<evidence type="ECO:0000313" key="9">
    <source>
        <dbReference type="Proteomes" id="UP001595979"/>
    </source>
</evidence>